<dbReference type="PANTHER" id="PTHR47018:SF1">
    <property type="entry name" value="TESMIN_TSO1-LIKE CXC DOMAIN-CONTAINING PROTEIN"/>
    <property type="match status" value="1"/>
</dbReference>
<comment type="caution">
    <text evidence="2">The sequence shown here is derived from an EMBL/GenBank/DDBJ whole genome shotgun (WGS) entry which is preliminary data.</text>
</comment>
<evidence type="ECO:0000256" key="1">
    <source>
        <dbReference type="SAM" id="MobiDB-lite"/>
    </source>
</evidence>
<dbReference type="PANTHER" id="PTHR47018">
    <property type="entry name" value="CXC DOMAIN-CONTAINING PROTEIN-RELATED"/>
    <property type="match status" value="1"/>
</dbReference>
<reference evidence="2 3" key="1">
    <citation type="submission" date="2022-05" db="EMBL/GenBank/DDBJ databases">
        <authorList>
            <consortium name="Genoscope - CEA"/>
            <person name="William W."/>
        </authorList>
    </citation>
    <scope>NUCLEOTIDE SEQUENCE [LARGE SCALE GENOMIC DNA]</scope>
</reference>
<accession>A0ABN8P1A2</accession>
<evidence type="ECO:0000313" key="3">
    <source>
        <dbReference type="Proteomes" id="UP001159405"/>
    </source>
</evidence>
<gene>
    <name evidence="2" type="ORF">PLOB_00033995</name>
</gene>
<keyword evidence="3" id="KW-1185">Reference proteome</keyword>
<dbReference type="Proteomes" id="UP001159405">
    <property type="component" value="Unassembled WGS sequence"/>
</dbReference>
<name>A0ABN8P1A2_9CNID</name>
<feature type="region of interest" description="Disordered" evidence="1">
    <location>
        <begin position="330"/>
        <end position="350"/>
    </location>
</feature>
<dbReference type="EMBL" id="CALNXK010000046">
    <property type="protein sequence ID" value="CAH3129160.1"/>
    <property type="molecule type" value="Genomic_DNA"/>
</dbReference>
<organism evidence="2 3">
    <name type="scientific">Porites lobata</name>
    <dbReference type="NCBI Taxonomy" id="104759"/>
    <lineage>
        <taxon>Eukaryota</taxon>
        <taxon>Metazoa</taxon>
        <taxon>Cnidaria</taxon>
        <taxon>Anthozoa</taxon>
        <taxon>Hexacorallia</taxon>
        <taxon>Scleractinia</taxon>
        <taxon>Fungiina</taxon>
        <taxon>Poritidae</taxon>
        <taxon>Porites</taxon>
    </lineage>
</organism>
<protein>
    <submittedName>
        <fullName evidence="2">Uncharacterized protein</fullName>
    </submittedName>
</protein>
<feature type="compositionally biased region" description="Basic and acidic residues" evidence="1">
    <location>
        <begin position="336"/>
        <end position="350"/>
    </location>
</feature>
<evidence type="ECO:0000313" key="2">
    <source>
        <dbReference type="EMBL" id="CAH3129160.1"/>
    </source>
</evidence>
<sequence>MLITQPARDAPDNEENGEGCSIRRISKSEMSAPIDFEIPVQRYQGPKIVPMPPTCASKSVLPLKVLCSAAIAERRAKEIDFSFLRDVTNEESCPEFNDVIVRLGGMHMLMSFVGAIGTLMQGSGLVDVLSSTFSGVSKMLSGKKFPQNARALRIVCEELLRRVLERSDIHTMDELIKHLDYLADKSKTAKLWIDCLIKPVFIMMLYVRAEREGDWPLHLAAVRKMLPYFFSSSHVNYARYGLYYLRSMESLDSEVLSHFMKGQHVMHHIPGIWNGIWSDMYIETTFMRYGHAPGGIIGITLKPEALKTWALGLHICSRLEEDISDIVNGDAQSTQDTHKEETKARIASDGKDRQSIRKKLDLCVDPLDTGSHPVNIVNIVTGQIADSSVNVQDALAIGKKVNEGVRRWMARRV</sequence>
<proteinExistence type="predicted"/>